<dbReference type="InterPro" id="IPR050365">
    <property type="entry name" value="TIM50"/>
</dbReference>
<organismHost>
    <name type="scientific">Hoplobatrachus tigerinus</name>
    <name type="common">Indian bullfrog</name>
    <name type="synonym">Rana tigerina</name>
    <dbReference type="NCBI Taxonomy" id="103373"/>
</organismHost>
<evidence type="ECO:0000259" key="1">
    <source>
        <dbReference type="PROSITE" id="PS50969"/>
    </source>
</evidence>
<feature type="domain" description="FCP1 homology" evidence="1">
    <location>
        <begin position="3"/>
        <end position="206"/>
    </location>
</feature>
<sequence length="218" mass="24361">MSCLKKTMQVFLDLDETLIHSIPVSRLGWTKSKPYPVKPFTVQDAGTPLSVMMGSSKVVNDGRKRLATRLSLFKRTVLTDHIMCWRPTLRTFLNGLFASGYKINVWTAASKPYALEVVKALNLKSYGMGLLVTAQDYPKGSVKRLKYLTGLDTVKIPLSNMAIVDDREEVKRAQPTRAVHIKPFTASRSNTACSESDELKRVTASLAIIAGRSRSRRR</sequence>
<dbReference type="InterPro" id="IPR036412">
    <property type="entry name" value="HAD-like_sf"/>
</dbReference>
<dbReference type="SUPFAM" id="SSF56784">
    <property type="entry name" value="HAD-like"/>
    <property type="match status" value="1"/>
</dbReference>
<dbReference type="Proteomes" id="UP000112308">
    <property type="component" value="Segment"/>
</dbReference>
<protein>
    <submittedName>
        <fullName evidence="2">Putative NIF/NLI interacting factor</fullName>
    </submittedName>
</protein>
<name>Q2WET9_RTRV</name>
<dbReference type="Pfam" id="PF03031">
    <property type="entry name" value="NIF"/>
    <property type="match status" value="1"/>
</dbReference>
<dbReference type="EMBL" id="AF389451">
    <property type="protein sequence ID" value="ABB92302.1"/>
    <property type="molecule type" value="Genomic_DNA"/>
</dbReference>
<organism evidence="2 3">
    <name type="scientific">Rana tigrina ranavirus</name>
    <dbReference type="NCBI Taxonomy" id="160691"/>
    <lineage>
        <taxon>Viruses</taxon>
        <taxon>Varidnaviria</taxon>
        <taxon>Bamfordvirae</taxon>
        <taxon>Nucleocytoviricota</taxon>
        <taxon>Megaviricetes</taxon>
        <taxon>Pimascovirales</taxon>
        <taxon>Pimascovirales incertae sedis</taxon>
        <taxon>Iridoviridae</taxon>
        <taxon>Alphairidovirinae</taxon>
        <taxon>Ranavirus</taxon>
        <taxon>Ranavirus rana1</taxon>
        <taxon>Frog virus 3</taxon>
    </lineage>
</organism>
<accession>Q2WET9</accession>
<dbReference type="PANTHER" id="PTHR12210">
    <property type="entry name" value="DULLARD PROTEIN PHOSPHATASE"/>
    <property type="match status" value="1"/>
</dbReference>
<evidence type="ECO:0000313" key="3">
    <source>
        <dbReference type="Proteomes" id="UP000112308"/>
    </source>
</evidence>
<dbReference type="Gene3D" id="3.40.50.1000">
    <property type="entry name" value="HAD superfamily/HAD-like"/>
    <property type="match status" value="1"/>
</dbReference>
<proteinExistence type="predicted"/>
<reference evidence="2 3" key="1">
    <citation type="journal article" date="2002" name="Virology">
        <title>Sequence analysis of the complete genome of an iridovirus isolated from the tiger frog.</title>
        <authorList>
            <person name="He J.G."/>
            <person name="Lu L."/>
            <person name="Deng M."/>
            <person name="He H.H."/>
            <person name="Weng S.P."/>
            <person name="Wang X.H."/>
            <person name="Zhou S.Y."/>
            <person name="Long Q.X."/>
            <person name="Wang X.Z."/>
            <person name="Chan S.M."/>
        </authorList>
    </citation>
    <scope>NUCLEOTIDE SEQUENCE [LARGE SCALE GENOMIC DNA]</scope>
</reference>
<dbReference type="PROSITE" id="PS50969">
    <property type="entry name" value="FCP1"/>
    <property type="match status" value="1"/>
</dbReference>
<dbReference type="SMART" id="SM00577">
    <property type="entry name" value="CPDc"/>
    <property type="match status" value="1"/>
</dbReference>
<dbReference type="InterPro" id="IPR004274">
    <property type="entry name" value="FCP1_dom"/>
</dbReference>
<dbReference type="InterPro" id="IPR023214">
    <property type="entry name" value="HAD_sf"/>
</dbReference>
<evidence type="ECO:0000313" key="2">
    <source>
        <dbReference type="EMBL" id="ABB92302.1"/>
    </source>
</evidence>